<gene>
    <name evidence="2" type="ORF">F4560_007413</name>
</gene>
<name>A0A7W9HSG5_9PSEU</name>
<protein>
    <submittedName>
        <fullName evidence="2">Uncharacterized protein</fullName>
    </submittedName>
</protein>
<accession>A0A7W9HSG5</accession>
<comment type="caution">
    <text evidence="2">The sequence shown here is derived from an EMBL/GenBank/DDBJ whole genome shotgun (WGS) entry which is preliminary data.</text>
</comment>
<sequence length="60" mass="6204">MVKPCDANISAAPGWLGSSTATLRCPATCNTRPSNEIPSAAPFVTTTSDGRAATARTRPR</sequence>
<keyword evidence="3" id="KW-1185">Reference proteome</keyword>
<dbReference type="AlphaFoldDB" id="A0A7W9HSG5"/>
<dbReference type="Proteomes" id="UP000552097">
    <property type="component" value="Unassembled WGS sequence"/>
</dbReference>
<reference evidence="2 3" key="1">
    <citation type="submission" date="2020-08" db="EMBL/GenBank/DDBJ databases">
        <title>Sequencing the genomes of 1000 actinobacteria strains.</title>
        <authorList>
            <person name="Klenk H.-P."/>
        </authorList>
    </citation>
    <scope>NUCLEOTIDE SEQUENCE [LARGE SCALE GENOMIC DNA]</scope>
    <source>
        <strain evidence="2 3">DSM 45486</strain>
    </source>
</reference>
<proteinExistence type="predicted"/>
<organism evidence="2 3">
    <name type="scientific">Saccharothrix ecbatanensis</name>
    <dbReference type="NCBI Taxonomy" id="1105145"/>
    <lineage>
        <taxon>Bacteria</taxon>
        <taxon>Bacillati</taxon>
        <taxon>Actinomycetota</taxon>
        <taxon>Actinomycetes</taxon>
        <taxon>Pseudonocardiales</taxon>
        <taxon>Pseudonocardiaceae</taxon>
        <taxon>Saccharothrix</taxon>
    </lineage>
</organism>
<evidence type="ECO:0000256" key="1">
    <source>
        <dbReference type="SAM" id="MobiDB-lite"/>
    </source>
</evidence>
<evidence type="ECO:0000313" key="2">
    <source>
        <dbReference type="EMBL" id="MBB5807645.1"/>
    </source>
</evidence>
<feature type="region of interest" description="Disordered" evidence="1">
    <location>
        <begin position="34"/>
        <end position="60"/>
    </location>
</feature>
<dbReference type="EMBL" id="JACHMO010000001">
    <property type="protein sequence ID" value="MBB5807645.1"/>
    <property type="molecule type" value="Genomic_DNA"/>
</dbReference>
<evidence type="ECO:0000313" key="3">
    <source>
        <dbReference type="Proteomes" id="UP000552097"/>
    </source>
</evidence>